<dbReference type="InterPro" id="IPR028259">
    <property type="entry name" value="AP2-like_int_N"/>
</dbReference>
<comment type="caution">
    <text evidence="2">The sequence shown here is derived from an EMBL/GenBank/DDBJ whole genome shotgun (WGS) entry which is preliminary data.</text>
</comment>
<protein>
    <recommendedName>
        <fullName evidence="1">AP2-like integrase N-terminal domain-containing protein</fullName>
    </recommendedName>
</protein>
<accession>A0A4R4ZQH0</accession>
<reference evidence="2 3" key="1">
    <citation type="submission" date="2019-03" db="EMBL/GenBank/DDBJ databases">
        <title>Draft genome sequences of novel Actinobacteria.</title>
        <authorList>
            <person name="Sahin N."/>
            <person name="Ay H."/>
            <person name="Saygin H."/>
        </authorList>
    </citation>
    <scope>NUCLEOTIDE SEQUENCE [LARGE SCALE GENOMIC DNA]</scope>
    <source>
        <strain evidence="2 3">DSM 45941</strain>
    </source>
</reference>
<name>A0A4R4ZQH0_9ACTN</name>
<dbReference type="RefSeq" id="WP_132206235.1">
    <property type="nucleotide sequence ID" value="NZ_SMKY01000520.1"/>
</dbReference>
<evidence type="ECO:0000313" key="3">
    <source>
        <dbReference type="Proteomes" id="UP000295578"/>
    </source>
</evidence>
<dbReference type="EMBL" id="SMKY01000520">
    <property type="protein sequence ID" value="TDD60416.1"/>
    <property type="molecule type" value="Genomic_DNA"/>
</dbReference>
<sequence>MRLELGAGLDGRRRRLRRGGFRTRKAAEEALARLRGPKGKAITVGSGWPGGYATIRVPPRRWPGTPITSAST</sequence>
<feature type="domain" description="AP2-like integrase N-terminal" evidence="1">
    <location>
        <begin position="10"/>
        <end position="33"/>
    </location>
</feature>
<dbReference type="Pfam" id="PF14657">
    <property type="entry name" value="Arm-DNA-bind_4"/>
    <property type="match status" value="1"/>
</dbReference>
<keyword evidence="3" id="KW-1185">Reference proteome</keyword>
<evidence type="ECO:0000259" key="1">
    <source>
        <dbReference type="Pfam" id="PF14657"/>
    </source>
</evidence>
<evidence type="ECO:0000313" key="2">
    <source>
        <dbReference type="EMBL" id="TDD60416.1"/>
    </source>
</evidence>
<proteinExistence type="predicted"/>
<dbReference type="Proteomes" id="UP000295578">
    <property type="component" value="Unassembled WGS sequence"/>
</dbReference>
<gene>
    <name evidence="2" type="ORF">E1293_45740</name>
</gene>
<dbReference type="AlphaFoldDB" id="A0A4R4ZQH0"/>
<organism evidence="2 3">
    <name type="scientific">Actinomadura darangshiensis</name>
    <dbReference type="NCBI Taxonomy" id="705336"/>
    <lineage>
        <taxon>Bacteria</taxon>
        <taxon>Bacillati</taxon>
        <taxon>Actinomycetota</taxon>
        <taxon>Actinomycetes</taxon>
        <taxon>Streptosporangiales</taxon>
        <taxon>Thermomonosporaceae</taxon>
        <taxon>Actinomadura</taxon>
    </lineage>
</organism>